<accession>A0A6I0F2I2</accession>
<evidence type="ECO:0000313" key="1">
    <source>
        <dbReference type="EMBL" id="KAB3535522.1"/>
    </source>
</evidence>
<dbReference type="InterPro" id="IPR010235">
    <property type="entry name" value="HepT"/>
</dbReference>
<evidence type="ECO:0000313" key="2">
    <source>
        <dbReference type="Proteomes" id="UP000432715"/>
    </source>
</evidence>
<reference evidence="1 2" key="1">
    <citation type="submission" date="2019-10" db="EMBL/GenBank/DDBJ databases">
        <title>Alkaliphilus serpentinus sp. nov. and Alkaliphilus pronyensis sp. nov., two novel anaerobic alkaliphilic species isolated from the serpentinized-hosted hydrothermal field of the Prony Bay (New Caledonia).</title>
        <authorList>
            <person name="Postec A."/>
        </authorList>
    </citation>
    <scope>NUCLEOTIDE SEQUENCE [LARGE SCALE GENOMIC DNA]</scope>
    <source>
        <strain evidence="1 2">LacV</strain>
    </source>
</reference>
<dbReference type="AlphaFoldDB" id="A0A6I0F2I2"/>
<dbReference type="RefSeq" id="WP_151860730.1">
    <property type="nucleotide sequence ID" value="NZ_WBZC01000018.1"/>
</dbReference>
<dbReference type="NCBIfam" id="TIGR01987">
    <property type="entry name" value="HI0074"/>
    <property type="match status" value="1"/>
</dbReference>
<dbReference type="OrthoDB" id="9810452at2"/>
<dbReference type="Pfam" id="PF08780">
    <property type="entry name" value="NTase_sub_bind"/>
    <property type="match status" value="1"/>
</dbReference>
<dbReference type="Gene3D" id="1.20.120.330">
    <property type="entry name" value="Nucleotidyltransferases domain 2"/>
    <property type="match status" value="1"/>
</dbReference>
<dbReference type="SUPFAM" id="SSF81593">
    <property type="entry name" value="Nucleotidyltransferase substrate binding subunit/domain"/>
    <property type="match status" value="1"/>
</dbReference>
<keyword evidence="1" id="KW-0808">Transferase</keyword>
<proteinExistence type="predicted"/>
<dbReference type="GO" id="GO:0016740">
    <property type="term" value="F:transferase activity"/>
    <property type="evidence" value="ECO:0007669"/>
    <property type="project" value="UniProtKB-KW"/>
</dbReference>
<protein>
    <submittedName>
        <fullName evidence="1">Nucleotidyltransferase</fullName>
    </submittedName>
</protein>
<organism evidence="1 2">
    <name type="scientific">Alkaliphilus pronyensis</name>
    <dbReference type="NCBI Taxonomy" id="1482732"/>
    <lineage>
        <taxon>Bacteria</taxon>
        <taxon>Bacillati</taxon>
        <taxon>Bacillota</taxon>
        <taxon>Clostridia</taxon>
        <taxon>Peptostreptococcales</taxon>
        <taxon>Natronincolaceae</taxon>
        <taxon>Alkaliphilus</taxon>
    </lineage>
</organism>
<dbReference type="EMBL" id="WBZC01000018">
    <property type="protein sequence ID" value="KAB3535522.1"/>
    <property type="molecule type" value="Genomic_DNA"/>
</dbReference>
<name>A0A6I0F2I2_9FIRM</name>
<dbReference type="Proteomes" id="UP000432715">
    <property type="component" value="Unassembled WGS sequence"/>
</dbReference>
<gene>
    <name evidence="1" type="ORF">F8154_06155</name>
</gene>
<comment type="caution">
    <text evidence="1">The sequence shown here is derived from an EMBL/GenBank/DDBJ whole genome shotgun (WGS) entry which is preliminary data.</text>
</comment>
<sequence>MGKFKTKRVNYKKALDRLKEAAEEFNNTTSDVVRDGLIQRFEFTYELSWKTAKEYLEDVGITDKNSPKAVIKEIYAQKLIDNEENWLLMLNDRNMTSHVYKEEMAEEIAERIVRKYIQEFELLLEKLQ</sequence>
<keyword evidence="2" id="KW-1185">Reference proteome</keyword>